<evidence type="ECO:0000313" key="16">
    <source>
        <dbReference type="Proteomes" id="UP001153712"/>
    </source>
</evidence>
<evidence type="ECO:0000256" key="3">
    <source>
        <dbReference type="ARBA" id="ARBA00010532"/>
    </source>
</evidence>
<gene>
    <name evidence="15" type="ORF">PHYEVI_LOCUS4107</name>
</gene>
<evidence type="ECO:0000313" key="15">
    <source>
        <dbReference type="EMBL" id="CAH1165858.1"/>
    </source>
</evidence>
<reference evidence="15" key="1">
    <citation type="submission" date="2022-01" db="EMBL/GenBank/DDBJ databases">
        <authorList>
            <person name="King R."/>
        </authorList>
    </citation>
    <scope>NUCLEOTIDE SEQUENCE</scope>
</reference>
<dbReference type="PANTHER" id="PTHR11923:SF110">
    <property type="entry name" value="SCAVENGER RECEPTOR CLASS B MEMBER 1"/>
    <property type="match status" value="1"/>
</dbReference>
<dbReference type="GO" id="GO:0005901">
    <property type="term" value="C:caveola"/>
    <property type="evidence" value="ECO:0007669"/>
    <property type="project" value="UniProtKB-SubCell"/>
</dbReference>
<evidence type="ECO:0000256" key="10">
    <source>
        <dbReference type="ARBA" id="ARBA00023180"/>
    </source>
</evidence>
<comment type="subcellular location">
    <subcellularLocation>
        <location evidence="2">Cell membrane</location>
        <topology evidence="2">Multi-pass membrane protein</topology>
    </subcellularLocation>
    <subcellularLocation>
        <location evidence="1">Membrane</location>
        <location evidence="1">Caveola</location>
        <topology evidence="1">Multi-pass membrane protein</topology>
    </subcellularLocation>
</comment>
<keyword evidence="6 14" id="KW-1133">Transmembrane helix</keyword>
<dbReference type="OrthoDB" id="18585at2759"/>
<evidence type="ECO:0000256" key="1">
    <source>
        <dbReference type="ARBA" id="ARBA00004189"/>
    </source>
</evidence>
<keyword evidence="10" id="KW-0325">Glycoprotein</keyword>
<keyword evidence="9" id="KW-0675">Receptor</keyword>
<dbReference type="Pfam" id="PF01130">
    <property type="entry name" value="CD36"/>
    <property type="match status" value="1"/>
</dbReference>
<evidence type="ECO:0000256" key="6">
    <source>
        <dbReference type="ARBA" id="ARBA00022989"/>
    </source>
</evidence>
<name>A0A9P0GW06_PHYSR</name>
<evidence type="ECO:0000256" key="13">
    <source>
        <dbReference type="SAM" id="MobiDB-lite"/>
    </source>
</evidence>
<keyword evidence="7 14" id="KW-0472">Membrane</keyword>
<dbReference type="GO" id="GO:0005044">
    <property type="term" value="F:scavenger receptor activity"/>
    <property type="evidence" value="ECO:0007669"/>
    <property type="project" value="TreeGrafter"/>
</dbReference>
<dbReference type="EMBL" id="OU900107">
    <property type="protein sequence ID" value="CAH1165858.1"/>
    <property type="molecule type" value="Genomic_DNA"/>
</dbReference>
<evidence type="ECO:0000256" key="2">
    <source>
        <dbReference type="ARBA" id="ARBA00004651"/>
    </source>
</evidence>
<evidence type="ECO:0000256" key="7">
    <source>
        <dbReference type="ARBA" id="ARBA00023136"/>
    </source>
</evidence>
<comment type="similarity">
    <text evidence="3">Belongs to the CD36 family.</text>
</comment>
<evidence type="ECO:0000256" key="11">
    <source>
        <dbReference type="ARBA" id="ARBA00040821"/>
    </source>
</evidence>
<evidence type="ECO:0000256" key="4">
    <source>
        <dbReference type="ARBA" id="ARBA00022475"/>
    </source>
</evidence>
<sequence length="582" mass="64731">MGIKPAVAGPCRSQNAARSTRNGRRIERTIIFRKSISSGMYGAEEAPEYRPGGGSFFEQNCGQIFTKGPALTKEILGKVNAEIVPKRTRMFGREFRTKPILMTSGICLLLFASLLVAFVTCLTDTIDDYMLSQLALKNGSDAFAWWQKPPAKALYKLHIFNYTNIEDYADGFVDKFDVKELGPYTYEETLERVDLSFPTEDTISFREKRSIRFLPELSKGSETDKLVVPNLPLLSGSAATKSSNYLVRLGFDIVVNGMEENAFVEVAAGAFVTGYQDKLYELAKNFLPPGTPGKMGIMADKSGVSPTRFTINTGAKDIAKLAAVSEVDGASELGYFSSGECNSVEGTDGALHPPTAVRDKRPLHYFFPQACRRMPLVYQRETRVLNGLVPAYRYVHPEDIFDTVEENPRNGCFCDGLCPPKGVFNISACNYNAPMFLSHPHFHRGDPKLIEPFVGLQPNRGDFESYFDLHPTMGFAMRVRNLVQINVQVQKALSVDKVDMFEDGVILPIAWMEGVVDDTRLPDEVRDIIDLVTFTVPIIKLALEYGSLLTAVITTISLGLVLSRYRRRSKGLLRLQQGYSSS</sequence>
<evidence type="ECO:0000256" key="14">
    <source>
        <dbReference type="SAM" id="Phobius"/>
    </source>
</evidence>
<dbReference type="PANTHER" id="PTHR11923">
    <property type="entry name" value="SCAVENGER RECEPTOR CLASS B TYPE-1 SR-B1"/>
    <property type="match status" value="1"/>
</dbReference>
<dbReference type="PRINTS" id="PR01609">
    <property type="entry name" value="CD36FAMILY"/>
</dbReference>
<accession>A0A9P0GW06</accession>
<dbReference type="AlphaFoldDB" id="A0A9P0GW06"/>
<keyword evidence="4" id="KW-1003">Cell membrane</keyword>
<organism evidence="15 16">
    <name type="scientific">Phyllotreta striolata</name>
    <name type="common">Striped flea beetle</name>
    <name type="synonym">Crioceris striolata</name>
    <dbReference type="NCBI Taxonomy" id="444603"/>
    <lineage>
        <taxon>Eukaryota</taxon>
        <taxon>Metazoa</taxon>
        <taxon>Ecdysozoa</taxon>
        <taxon>Arthropoda</taxon>
        <taxon>Hexapoda</taxon>
        <taxon>Insecta</taxon>
        <taxon>Pterygota</taxon>
        <taxon>Neoptera</taxon>
        <taxon>Endopterygota</taxon>
        <taxon>Coleoptera</taxon>
        <taxon>Polyphaga</taxon>
        <taxon>Cucujiformia</taxon>
        <taxon>Chrysomeloidea</taxon>
        <taxon>Chrysomelidae</taxon>
        <taxon>Galerucinae</taxon>
        <taxon>Alticini</taxon>
        <taxon>Phyllotreta</taxon>
    </lineage>
</organism>
<keyword evidence="8" id="KW-1015">Disulfide bond</keyword>
<protein>
    <recommendedName>
        <fullName evidence="11">Scavenger receptor class B member 1</fullName>
    </recommendedName>
    <alternativeName>
        <fullName evidence="12">SR-BI</fullName>
    </alternativeName>
</protein>
<dbReference type="Proteomes" id="UP001153712">
    <property type="component" value="Chromosome 14"/>
</dbReference>
<proteinExistence type="inferred from homology"/>
<evidence type="ECO:0000256" key="5">
    <source>
        <dbReference type="ARBA" id="ARBA00022692"/>
    </source>
</evidence>
<dbReference type="InterPro" id="IPR002159">
    <property type="entry name" value="CD36_fam"/>
</dbReference>
<evidence type="ECO:0000256" key="9">
    <source>
        <dbReference type="ARBA" id="ARBA00023170"/>
    </source>
</evidence>
<dbReference type="GO" id="GO:0005737">
    <property type="term" value="C:cytoplasm"/>
    <property type="evidence" value="ECO:0007669"/>
    <property type="project" value="TreeGrafter"/>
</dbReference>
<evidence type="ECO:0000256" key="8">
    <source>
        <dbReference type="ARBA" id="ARBA00023157"/>
    </source>
</evidence>
<keyword evidence="5 14" id="KW-0812">Transmembrane</keyword>
<evidence type="ECO:0000256" key="12">
    <source>
        <dbReference type="ARBA" id="ARBA00042244"/>
    </source>
</evidence>
<keyword evidence="16" id="KW-1185">Reference proteome</keyword>
<feature type="region of interest" description="Disordered" evidence="13">
    <location>
        <begin position="1"/>
        <end position="21"/>
    </location>
</feature>
<feature type="transmembrane region" description="Helical" evidence="14">
    <location>
        <begin position="99"/>
        <end position="119"/>
    </location>
</feature>
<feature type="transmembrane region" description="Helical" evidence="14">
    <location>
        <begin position="545"/>
        <end position="565"/>
    </location>
</feature>